<dbReference type="InterPro" id="IPR020568">
    <property type="entry name" value="Ribosomal_Su5_D2-typ_SF"/>
</dbReference>
<reference evidence="5 6" key="1">
    <citation type="journal article" date="2023" name="BMC Biol.">
        <title>The compact genome of the sponge Oopsacas minuta (Hexactinellida) is lacking key metazoan core genes.</title>
        <authorList>
            <person name="Santini S."/>
            <person name="Schenkelaars Q."/>
            <person name="Jourda C."/>
            <person name="Duchesne M."/>
            <person name="Belahbib H."/>
            <person name="Rocher C."/>
            <person name="Selva M."/>
            <person name="Riesgo A."/>
            <person name="Vervoort M."/>
            <person name="Leys S.P."/>
            <person name="Kodjabachian L."/>
            <person name="Le Bivic A."/>
            <person name="Borchiellini C."/>
            <person name="Claverie J.M."/>
            <person name="Renard E."/>
        </authorList>
    </citation>
    <scope>NUCLEOTIDE SEQUENCE [LARGE SCALE GENOMIC DNA]</scope>
    <source>
        <strain evidence="5">SPO-2</strain>
    </source>
</reference>
<dbReference type="FunFam" id="3.30.1370.100:FF:000001">
    <property type="entry name" value="Mismatch repair endonuclease pms1, putative"/>
    <property type="match status" value="1"/>
</dbReference>
<evidence type="ECO:0000259" key="4">
    <source>
        <dbReference type="SMART" id="SM01340"/>
    </source>
</evidence>
<dbReference type="Pfam" id="PF01119">
    <property type="entry name" value="DNA_mis_repair"/>
    <property type="match status" value="1"/>
</dbReference>
<keyword evidence="5" id="KW-0378">Hydrolase</keyword>
<gene>
    <name evidence="5" type="ORF">LOD99_13568</name>
</gene>
<dbReference type="GO" id="GO:0004519">
    <property type="term" value="F:endonuclease activity"/>
    <property type="evidence" value="ECO:0007669"/>
    <property type="project" value="UniProtKB-KW"/>
</dbReference>
<dbReference type="GO" id="GO:0016887">
    <property type="term" value="F:ATP hydrolysis activity"/>
    <property type="evidence" value="ECO:0007669"/>
    <property type="project" value="InterPro"/>
</dbReference>
<keyword evidence="5" id="KW-0540">Nuclease</keyword>
<comment type="caution">
    <text evidence="5">The sequence shown here is derived from an EMBL/GenBank/DDBJ whole genome shotgun (WGS) entry which is preliminary data.</text>
</comment>
<evidence type="ECO:0000259" key="3">
    <source>
        <dbReference type="SMART" id="SM00853"/>
    </source>
</evidence>
<dbReference type="GO" id="GO:0006298">
    <property type="term" value="P:mismatch repair"/>
    <property type="evidence" value="ECO:0007669"/>
    <property type="project" value="InterPro"/>
</dbReference>
<dbReference type="NCBIfam" id="TIGR00585">
    <property type="entry name" value="mutl"/>
    <property type="match status" value="1"/>
</dbReference>
<keyword evidence="5" id="KW-0255">Endonuclease</keyword>
<protein>
    <submittedName>
        <fullName evidence="5">Mismatch repair endonuclease PMS2</fullName>
    </submittedName>
</protein>
<dbReference type="EMBL" id="JAKMXF010000022">
    <property type="protein sequence ID" value="KAI6660844.1"/>
    <property type="molecule type" value="Genomic_DNA"/>
</dbReference>
<dbReference type="InterPro" id="IPR037198">
    <property type="entry name" value="MutL_C_sf"/>
</dbReference>
<dbReference type="Gene3D" id="3.30.565.10">
    <property type="entry name" value="Histidine kinase-like ATPase, C-terminal domain"/>
    <property type="match status" value="1"/>
</dbReference>
<dbReference type="GO" id="GO:0032389">
    <property type="term" value="C:MutLalpha complex"/>
    <property type="evidence" value="ECO:0007669"/>
    <property type="project" value="TreeGrafter"/>
</dbReference>
<dbReference type="Pfam" id="PF13589">
    <property type="entry name" value="HATPase_c_3"/>
    <property type="match status" value="1"/>
</dbReference>
<dbReference type="InterPro" id="IPR014790">
    <property type="entry name" value="MutL_C"/>
</dbReference>
<dbReference type="GO" id="GO:0030983">
    <property type="term" value="F:mismatched DNA binding"/>
    <property type="evidence" value="ECO:0007669"/>
    <property type="project" value="InterPro"/>
</dbReference>
<dbReference type="InterPro" id="IPR036890">
    <property type="entry name" value="HATPase_C_sf"/>
</dbReference>
<dbReference type="SMART" id="SM00853">
    <property type="entry name" value="MutL_C"/>
    <property type="match status" value="1"/>
</dbReference>
<feature type="domain" description="DNA mismatch repair protein S5" evidence="4">
    <location>
        <begin position="214"/>
        <end position="349"/>
    </location>
</feature>
<dbReference type="Gene3D" id="3.30.1370.100">
    <property type="entry name" value="MutL, C-terminal domain, regulatory subdomain"/>
    <property type="match status" value="1"/>
</dbReference>
<dbReference type="AlphaFoldDB" id="A0AAV7KKY4"/>
<dbReference type="InterPro" id="IPR042120">
    <property type="entry name" value="MutL_C_dimsub"/>
</dbReference>
<keyword evidence="6" id="KW-1185">Reference proteome</keyword>
<dbReference type="InterPro" id="IPR013507">
    <property type="entry name" value="DNA_mismatch_S5_2-like"/>
</dbReference>
<dbReference type="InterPro" id="IPR014721">
    <property type="entry name" value="Ribsml_uS5_D2-typ_fold_subgr"/>
</dbReference>
<evidence type="ECO:0000313" key="6">
    <source>
        <dbReference type="Proteomes" id="UP001165289"/>
    </source>
</evidence>
<dbReference type="Proteomes" id="UP001165289">
    <property type="component" value="Unassembled WGS sequence"/>
</dbReference>
<dbReference type="Gene3D" id="3.30.1540.20">
    <property type="entry name" value="MutL, C-terminal domain, dimerisation subdomain"/>
    <property type="match status" value="1"/>
</dbReference>
<evidence type="ECO:0000256" key="2">
    <source>
        <dbReference type="ARBA" id="ARBA00022763"/>
    </source>
</evidence>
<dbReference type="CDD" id="cd16926">
    <property type="entry name" value="HATPase_MutL-MLH-PMS-like"/>
    <property type="match status" value="1"/>
</dbReference>
<dbReference type="Pfam" id="PF08676">
    <property type="entry name" value="MutL_C"/>
    <property type="match status" value="1"/>
</dbReference>
<dbReference type="GO" id="GO:0140664">
    <property type="term" value="F:ATP-dependent DNA damage sensor activity"/>
    <property type="evidence" value="ECO:0007669"/>
    <property type="project" value="InterPro"/>
</dbReference>
<dbReference type="SUPFAM" id="SSF55874">
    <property type="entry name" value="ATPase domain of HSP90 chaperone/DNA topoisomerase II/histidine kinase"/>
    <property type="match status" value="1"/>
</dbReference>
<organism evidence="5 6">
    <name type="scientific">Oopsacas minuta</name>
    <dbReference type="NCBI Taxonomy" id="111878"/>
    <lineage>
        <taxon>Eukaryota</taxon>
        <taxon>Metazoa</taxon>
        <taxon>Porifera</taxon>
        <taxon>Hexactinellida</taxon>
        <taxon>Hexasterophora</taxon>
        <taxon>Lyssacinosida</taxon>
        <taxon>Leucopsacidae</taxon>
        <taxon>Oopsacas</taxon>
    </lineage>
</organism>
<dbReference type="InterPro" id="IPR042121">
    <property type="entry name" value="MutL_C_regsub"/>
</dbReference>
<sequence length="680" mass="77435">MSIKPLSRDAVQQICSSQVIISLSATLKELIENSLDAKATAIEVYLDNYGSESIEVVDNGEGILPQNFSTICLKHFTSKLTEFSDLQELETFGFRGEALSSMCAVSDMSIVTHHASQDVGSCLEYNSSGELVNSSPCAAQIGTRVSIKKIFLHMPVRRIELMKNIKREFNKLLQILYGYCIIRPDVRFQCFLTTKKEKSLVINTTETNSMKDVLISIFGTKSSKSLIPVTKCEYNDVTSNSTHISYELFDQIELTGYISSPEPGSGRSNSDRQFFFLNSRPCDYSALSRLLNELYHEYDRNHYPFVILSIYTKANQLDVNLTPDKRSILLHSEQLVFDIIRSSIAKLFLHYITTFSTCLNLTAQCKLSHKSPTNLNKQNRNYNRTSPRRNAFSTHLKSFRDISPNKHSKPIHHTIDLPSCTAPVKYSMYIMDTATQRVSRESIVTVDIVDIRNAINSNVNYNRKSFDNIFSARINPEHNDKAEAELRKELSKDSFNLMEVVGQFNLGFIITRLGSHLFIIDQHATDEKYRFEVLQTTEHITSQPLITPLPLEMSVVTELVIMDNMNTYEMNGFDIAVDEHSSPTHRLKLRTLPMSKGWIFGEDEIEEMALLLQDRPGVLCRPSKIRSMFASRACRSAVMIGTALSLKEMERIVRNMAQMEQPWQCPHGRPTMRHLTTVFK</sequence>
<dbReference type="CDD" id="cd03484">
    <property type="entry name" value="MutL_Trans_hPMS_2_like"/>
    <property type="match status" value="1"/>
</dbReference>
<dbReference type="InterPro" id="IPR038973">
    <property type="entry name" value="MutL/Mlh/Pms-like"/>
</dbReference>
<dbReference type="PANTHER" id="PTHR10073:SF52">
    <property type="entry name" value="MISMATCH REPAIR ENDONUCLEASE PMS2"/>
    <property type="match status" value="1"/>
</dbReference>
<dbReference type="GO" id="GO:0005524">
    <property type="term" value="F:ATP binding"/>
    <property type="evidence" value="ECO:0007669"/>
    <property type="project" value="InterPro"/>
</dbReference>
<keyword evidence="2" id="KW-0227">DNA damage</keyword>
<dbReference type="SUPFAM" id="SSF54211">
    <property type="entry name" value="Ribosomal protein S5 domain 2-like"/>
    <property type="match status" value="1"/>
</dbReference>
<accession>A0AAV7KKY4</accession>
<dbReference type="FunFam" id="3.30.565.10:FF:000014">
    <property type="entry name" value="Mismatch repair endonuclease pms1, putative"/>
    <property type="match status" value="1"/>
</dbReference>
<dbReference type="SMART" id="SM01340">
    <property type="entry name" value="DNA_mis_repair"/>
    <property type="match status" value="1"/>
</dbReference>
<dbReference type="Gene3D" id="3.30.230.10">
    <property type="match status" value="1"/>
</dbReference>
<feature type="domain" description="MutL C-terminal dimerisation" evidence="3">
    <location>
        <begin position="500"/>
        <end position="644"/>
    </location>
</feature>
<name>A0AAV7KKY4_9METZ</name>
<dbReference type="InterPro" id="IPR014762">
    <property type="entry name" value="DNA_mismatch_repair_CS"/>
</dbReference>
<dbReference type="PROSITE" id="PS00058">
    <property type="entry name" value="DNA_MISMATCH_REPAIR_1"/>
    <property type="match status" value="1"/>
</dbReference>
<dbReference type="PANTHER" id="PTHR10073">
    <property type="entry name" value="DNA MISMATCH REPAIR PROTEIN MLH, PMS, MUTL"/>
    <property type="match status" value="1"/>
</dbReference>
<dbReference type="SUPFAM" id="SSF118116">
    <property type="entry name" value="DNA mismatch repair protein MutL"/>
    <property type="match status" value="1"/>
</dbReference>
<dbReference type="InterPro" id="IPR002099">
    <property type="entry name" value="MutL/Mlh/PMS"/>
</dbReference>
<evidence type="ECO:0000313" key="5">
    <source>
        <dbReference type="EMBL" id="KAI6660844.1"/>
    </source>
</evidence>
<proteinExistence type="inferred from homology"/>
<comment type="similarity">
    <text evidence="1">Belongs to the DNA mismatch repair MutL/HexB family.</text>
</comment>
<evidence type="ECO:0000256" key="1">
    <source>
        <dbReference type="ARBA" id="ARBA00006082"/>
    </source>
</evidence>